<keyword evidence="1" id="KW-0812">Transmembrane</keyword>
<protein>
    <recommendedName>
        <fullName evidence="4">YoqO-like protein</fullName>
    </recommendedName>
</protein>
<gene>
    <name evidence="2" type="ORF">WAX78_17425</name>
</gene>
<organism evidence="2 3">
    <name type="scientific">Bacillus yunxiaonensis</name>
    <dbReference type="NCBI Taxonomy" id="3127665"/>
    <lineage>
        <taxon>Bacteria</taxon>
        <taxon>Bacillati</taxon>
        <taxon>Bacillota</taxon>
        <taxon>Bacilli</taxon>
        <taxon>Bacillales</taxon>
        <taxon>Bacillaceae</taxon>
        <taxon>Bacillus</taxon>
    </lineage>
</organism>
<name>A0ABU8G1G7_9BACI</name>
<evidence type="ECO:0000313" key="3">
    <source>
        <dbReference type="Proteomes" id="UP001367922"/>
    </source>
</evidence>
<evidence type="ECO:0000256" key="1">
    <source>
        <dbReference type="SAM" id="Phobius"/>
    </source>
</evidence>
<keyword evidence="3" id="KW-1185">Reference proteome</keyword>
<proteinExistence type="predicted"/>
<accession>A0ABU8G1G7</accession>
<keyword evidence="1" id="KW-1133">Transmembrane helix</keyword>
<keyword evidence="1" id="KW-0472">Membrane</keyword>
<sequence length="90" mass="10651">MRNRDSKFAFTIFLITLCLFVIYLFVSFIFSMYIPYIDLLLLVGFVWAFVEARECGNDIYRWVTLFGTVFIVIVYISMMHASWKQGVILL</sequence>
<comment type="caution">
    <text evidence="2">The sequence shown here is derived from an EMBL/GenBank/DDBJ whole genome shotgun (WGS) entry which is preliminary data.</text>
</comment>
<evidence type="ECO:0008006" key="4">
    <source>
        <dbReference type="Google" id="ProtNLM"/>
    </source>
</evidence>
<dbReference type="RefSeq" id="WP_336483279.1">
    <property type="nucleotide sequence ID" value="NZ_JBAWSV010000006.1"/>
</dbReference>
<dbReference type="Proteomes" id="UP001367922">
    <property type="component" value="Unassembled WGS sequence"/>
</dbReference>
<feature type="transmembrane region" description="Helical" evidence="1">
    <location>
        <begin position="32"/>
        <end position="50"/>
    </location>
</feature>
<reference evidence="2 3" key="1">
    <citation type="submission" date="2024-01" db="EMBL/GenBank/DDBJ databases">
        <title>Seven novel Bacillus-like species.</title>
        <authorList>
            <person name="Liu G."/>
        </authorList>
    </citation>
    <scope>NUCLEOTIDE SEQUENCE [LARGE SCALE GENOMIC DNA]</scope>
    <source>
        <strain evidence="2 3">FJAT-53711</strain>
    </source>
</reference>
<feature type="transmembrane region" description="Helical" evidence="1">
    <location>
        <begin position="7"/>
        <end position="26"/>
    </location>
</feature>
<feature type="transmembrane region" description="Helical" evidence="1">
    <location>
        <begin position="62"/>
        <end position="83"/>
    </location>
</feature>
<evidence type="ECO:0000313" key="2">
    <source>
        <dbReference type="EMBL" id="MEI4831209.1"/>
    </source>
</evidence>
<dbReference type="EMBL" id="JBAWSV010000006">
    <property type="protein sequence ID" value="MEI4831209.1"/>
    <property type="molecule type" value="Genomic_DNA"/>
</dbReference>